<keyword evidence="2" id="KW-0808">Transferase</keyword>
<dbReference type="EC" id="2.7.7.65" evidence="2"/>
<dbReference type="PROSITE" id="PS50887">
    <property type="entry name" value="GGDEF"/>
    <property type="match status" value="1"/>
</dbReference>
<gene>
    <name evidence="2" type="ORF">ACFQ16_26070</name>
</gene>
<dbReference type="RefSeq" id="WP_263247244.1">
    <property type="nucleotide sequence ID" value="NZ_BAABLT010000032.1"/>
</dbReference>
<dbReference type="PANTHER" id="PTHR45138">
    <property type="entry name" value="REGULATORY COMPONENTS OF SENSORY TRANSDUCTION SYSTEM"/>
    <property type="match status" value="1"/>
</dbReference>
<dbReference type="CDD" id="cd01949">
    <property type="entry name" value="GGDEF"/>
    <property type="match status" value="1"/>
</dbReference>
<dbReference type="InterPro" id="IPR029787">
    <property type="entry name" value="Nucleotide_cyclase"/>
</dbReference>
<accession>A0ABW3G2I6</accession>
<dbReference type="Gene3D" id="3.30.70.270">
    <property type="match status" value="1"/>
</dbReference>
<dbReference type="NCBIfam" id="TIGR00254">
    <property type="entry name" value="GGDEF"/>
    <property type="match status" value="1"/>
</dbReference>
<protein>
    <submittedName>
        <fullName evidence="2">GGDEF domain-containing protein</fullName>
        <ecNumber evidence="2">2.7.7.65</ecNumber>
    </submittedName>
</protein>
<name>A0ABW3G2I6_9PSEU</name>
<evidence type="ECO:0000259" key="1">
    <source>
        <dbReference type="PROSITE" id="PS50887"/>
    </source>
</evidence>
<dbReference type="SMART" id="SM00267">
    <property type="entry name" value="GGDEF"/>
    <property type="match status" value="1"/>
</dbReference>
<keyword evidence="3" id="KW-1185">Reference proteome</keyword>
<dbReference type="GO" id="GO:0052621">
    <property type="term" value="F:diguanylate cyclase activity"/>
    <property type="evidence" value="ECO:0007669"/>
    <property type="project" value="UniProtKB-EC"/>
</dbReference>
<dbReference type="InterPro" id="IPR043128">
    <property type="entry name" value="Rev_trsase/Diguanyl_cyclase"/>
</dbReference>
<dbReference type="EMBL" id="JBHTIW010000030">
    <property type="protein sequence ID" value="MFD0923225.1"/>
    <property type="molecule type" value="Genomic_DNA"/>
</dbReference>
<evidence type="ECO:0000313" key="2">
    <source>
        <dbReference type="EMBL" id="MFD0923225.1"/>
    </source>
</evidence>
<dbReference type="InterPro" id="IPR000160">
    <property type="entry name" value="GGDEF_dom"/>
</dbReference>
<dbReference type="SUPFAM" id="SSF55073">
    <property type="entry name" value="Nucleotide cyclase"/>
    <property type="match status" value="1"/>
</dbReference>
<dbReference type="InterPro" id="IPR050469">
    <property type="entry name" value="Diguanylate_Cyclase"/>
</dbReference>
<sequence>MKAHSAPPNRGCAACGCSAADKLTGLADRWSWEAQAPRLLRHAQESVALLMTDLDQFKRVNDVWGHVAGDAVLAAAAHALRGIVGEEGLVGRYGGDEFLVLLACADGPSAVRCAEAFREAISGLAVPVTATTGDRIVLTGLSVSVGMTVRRANEGSSLEQLVLAADAALQHAKRHGRDQVRTTAQAQGVDHAAAPFPEADMQALERNACWGHLIDLSRMVADGRFALPPQQGAR</sequence>
<evidence type="ECO:0000313" key="3">
    <source>
        <dbReference type="Proteomes" id="UP001597018"/>
    </source>
</evidence>
<comment type="caution">
    <text evidence="2">The sequence shown here is derived from an EMBL/GenBank/DDBJ whole genome shotgun (WGS) entry which is preliminary data.</text>
</comment>
<dbReference type="Pfam" id="PF00990">
    <property type="entry name" value="GGDEF"/>
    <property type="match status" value="1"/>
</dbReference>
<reference evidence="3" key="1">
    <citation type="journal article" date="2019" name="Int. J. Syst. Evol. Microbiol.">
        <title>The Global Catalogue of Microorganisms (GCM) 10K type strain sequencing project: providing services to taxonomists for standard genome sequencing and annotation.</title>
        <authorList>
            <consortium name="The Broad Institute Genomics Platform"/>
            <consortium name="The Broad Institute Genome Sequencing Center for Infectious Disease"/>
            <person name="Wu L."/>
            <person name="Ma J."/>
        </authorList>
    </citation>
    <scope>NUCLEOTIDE SEQUENCE [LARGE SCALE GENOMIC DNA]</scope>
    <source>
        <strain evidence="3">CCUG 56401</strain>
    </source>
</reference>
<dbReference type="Proteomes" id="UP001597018">
    <property type="component" value="Unassembled WGS sequence"/>
</dbReference>
<organism evidence="2 3">
    <name type="scientific">Saccharopolyspora rosea</name>
    <dbReference type="NCBI Taxonomy" id="524884"/>
    <lineage>
        <taxon>Bacteria</taxon>
        <taxon>Bacillati</taxon>
        <taxon>Actinomycetota</taxon>
        <taxon>Actinomycetes</taxon>
        <taxon>Pseudonocardiales</taxon>
        <taxon>Pseudonocardiaceae</taxon>
        <taxon>Saccharopolyspora</taxon>
    </lineage>
</organism>
<proteinExistence type="predicted"/>
<dbReference type="PANTHER" id="PTHR45138:SF9">
    <property type="entry name" value="DIGUANYLATE CYCLASE DGCM-RELATED"/>
    <property type="match status" value="1"/>
</dbReference>
<keyword evidence="2" id="KW-0548">Nucleotidyltransferase</keyword>
<feature type="domain" description="GGDEF" evidence="1">
    <location>
        <begin position="45"/>
        <end position="185"/>
    </location>
</feature>